<dbReference type="EMBL" id="KI912112">
    <property type="protein sequence ID" value="ETS81127.1"/>
    <property type="molecule type" value="Genomic_DNA"/>
</dbReference>
<dbReference type="HOGENOM" id="CLU_016732_1_0_1"/>
<feature type="domain" description="Peptidase C14 caspase" evidence="2">
    <location>
        <begin position="10"/>
        <end position="292"/>
    </location>
</feature>
<dbReference type="Proteomes" id="UP000030651">
    <property type="component" value="Unassembled WGS sequence"/>
</dbReference>
<dbReference type="PANTHER" id="PTHR48104:SF30">
    <property type="entry name" value="METACASPASE-1"/>
    <property type="match status" value="1"/>
</dbReference>
<evidence type="ECO:0000256" key="1">
    <source>
        <dbReference type="ARBA" id="ARBA00009005"/>
    </source>
</evidence>
<evidence type="ECO:0000259" key="2">
    <source>
        <dbReference type="Pfam" id="PF00656"/>
    </source>
</evidence>
<dbReference type="GO" id="GO:0004197">
    <property type="term" value="F:cysteine-type endopeptidase activity"/>
    <property type="evidence" value="ECO:0007669"/>
    <property type="project" value="InterPro"/>
</dbReference>
<dbReference type="InterPro" id="IPR050452">
    <property type="entry name" value="Metacaspase"/>
</dbReference>
<name>W3X6U6_PESFW</name>
<dbReference type="GeneID" id="19271142"/>
<organism evidence="3 4">
    <name type="scientific">Pestalotiopsis fici (strain W106-1 / CGMCC3.15140)</name>
    <dbReference type="NCBI Taxonomy" id="1229662"/>
    <lineage>
        <taxon>Eukaryota</taxon>
        <taxon>Fungi</taxon>
        <taxon>Dikarya</taxon>
        <taxon>Ascomycota</taxon>
        <taxon>Pezizomycotina</taxon>
        <taxon>Sordariomycetes</taxon>
        <taxon>Xylariomycetidae</taxon>
        <taxon>Amphisphaeriales</taxon>
        <taxon>Sporocadaceae</taxon>
        <taxon>Pestalotiopsis</taxon>
    </lineage>
</organism>
<evidence type="ECO:0000313" key="4">
    <source>
        <dbReference type="Proteomes" id="UP000030651"/>
    </source>
</evidence>
<dbReference type="PANTHER" id="PTHR48104">
    <property type="entry name" value="METACASPASE-4"/>
    <property type="match status" value="1"/>
</dbReference>
<dbReference type="GO" id="GO:0005737">
    <property type="term" value="C:cytoplasm"/>
    <property type="evidence" value="ECO:0007669"/>
    <property type="project" value="TreeGrafter"/>
</dbReference>
<sequence>MDDQFTKPAHHAILIGIDAYQQNPLKGAVQDVLEIQAHLTETLDSVDIIMLTAPKTIGVKSSVPVERLQLWPTRQNIYSAFEVVTKSAEAGDFVYIHFSGHGTREEPNGRSYNQATGDLALVVLTGNEEDPETYLWGRSLAFSVNAMVNKGLVVTLVLDCCFSASVYRPPGSERGGVNNRFKLYDKAIASRFPPPGRIFDGRNSTSDIRDASMLSNWLINPDKYAILVASGPHEKAGEMPFEGGKIHGILSYLLLRILKEHDSLNSNHKLVYDCLRAEFRSRQLRQYPVLYGSKDQGFFGPPSSGHLTATVLLSRKANGTLEIPVGRAHGVHDNDRFALELLGSAEPRSQTDMVIGTVAHAGTFSSELKPLTTLPVHGQQRWRATTLSQHDLGGYPIQLSSSLPDRDKWLIALANRSLHVHSHDDQRAYCFEVALNFNQEYEIRNEAGQKIMNQPLKRRSQTNLDEISDVLKHLALFRLTKDLGCDESTSTFRNTFSAHLIISGTSFDKDCPITMEDGATANLVIRNLGDDAIYVYMYNLGPFWQVENICRATYTVVTPKESGSRRGGIWEKKIVMKMPDRMKEVGHRSCEDIVKVFVSSHPTSFDFLELPKLGERTTSEQSRTSNRACISATERWTAINFPICIVLKEDVEIC</sequence>
<dbReference type="InParanoid" id="W3X6U6"/>
<gene>
    <name evidence="3" type="ORF">PFICI_06129</name>
</gene>
<dbReference type="KEGG" id="pfy:PFICI_06129"/>
<protein>
    <recommendedName>
        <fullName evidence="2">Peptidase C14 caspase domain-containing protein</fullName>
    </recommendedName>
</protein>
<evidence type="ECO:0000313" key="3">
    <source>
        <dbReference type="EMBL" id="ETS81127.1"/>
    </source>
</evidence>
<keyword evidence="4" id="KW-1185">Reference proteome</keyword>
<dbReference type="AlphaFoldDB" id="W3X6U6"/>
<comment type="similarity">
    <text evidence="1">Belongs to the peptidase C14B family.</text>
</comment>
<reference evidence="4" key="1">
    <citation type="journal article" date="2015" name="BMC Genomics">
        <title>Genomic and transcriptomic analysis of the endophytic fungus Pestalotiopsis fici reveals its lifestyle and high potential for synthesis of natural products.</title>
        <authorList>
            <person name="Wang X."/>
            <person name="Zhang X."/>
            <person name="Liu L."/>
            <person name="Xiang M."/>
            <person name="Wang W."/>
            <person name="Sun X."/>
            <person name="Che Y."/>
            <person name="Guo L."/>
            <person name="Liu G."/>
            <person name="Guo L."/>
            <person name="Wang C."/>
            <person name="Yin W.B."/>
            <person name="Stadler M."/>
            <person name="Zhang X."/>
            <person name="Liu X."/>
        </authorList>
    </citation>
    <scope>NUCLEOTIDE SEQUENCE [LARGE SCALE GENOMIC DNA]</scope>
    <source>
        <strain evidence="4">W106-1 / CGMCC3.15140</strain>
    </source>
</reference>
<dbReference type="OMA" id="IHRHLCA"/>
<accession>W3X6U6</accession>
<dbReference type="InterPro" id="IPR011600">
    <property type="entry name" value="Pept_C14_caspase"/>
</dbReference>
<dbReference type="Pfam" id="PF00656">
    <property type="entry name" value="Peptidase_C14"/>
    <property type="match status" value="1"/>
</dbReference>
<dbReference type="GO" id="GO:0006508">
    <property type="term" value="P:proteolysis"/>
    <property type="evidence" value="ECO:0007669"/>
    <property type="project" value="InterPro"/>
</dbReference>
<dbReference type="eggNOG" id="KOG1546">
    <property type="taxonomic scope" value="Eukaryota"/>
</dbReference>
<dbReference type="RefSeq" id="XP_007832901.1">
    <property type="nucleotide sequence ID" value="XM_007834710.1"/>
</dbReference>
<dbReference type="Gene3D" id="3.40.50.1460">
    <property type="match status" value="1"/>
</dbReference>
<dbReference type="OrthoDB" id="3223806at2759"/>
<proteinExistence type="inferred from homology"/>